<feature type="transmembrane region" description="Helical" evidence="8">
    <location>
        <begin position="239"/>
        <end position="260"/>
    </location>
</feature>
<keyword evidence="5 8" id="KW-0812">Transmembrane</keyword>
<keyword evidence="6 8" id="KW-1133">Transmembrane helix</keyword>
<evidence type="ECO:0000256" key="1">
    <source>
        <dbReference type="ARBA" id="ARBA00004651"/>
    </source>
</evidence>
<feature type="transmembrane region" description="Helical" evidence="8">
    <location>
        <begin position="111"/>
        <end position="133"/>
    </location>
</feature>
<sequence>MALGFSAEKYELLGKQGAYVLNRFVFYFGLPLLIFTSLSQQVLSSMFNFRFILAFALGMAISFCLIILVKKIAFKNDSQAEITIKSLLASLPNTGFMGIPILSVVVGTTGIIAAVIATILTLVLLLITGPWVNQEKVGHKVNLSCVALQLIKQPIIIAMITAFVFSGLHLHLPHMISPALKMIASTATPCALFAIGATLAEDKISLKVKDTCIISLLKLAVQPLLTMVLLLIFQVPTQWAIAGVILASLPIATVVFIYAAQSQIYVRESSSVIAITTIASIVTLPVFILISHQLWH</sequence>
<comment type="caution">
    <text evidence="9">The sequence shown here is derived from an EMBL/GenBank/DDBJ whole genome shotgun (WGS) entry which is preliminary data.</text>
</comment>
<evidence type="ECO:0000256" key="3">
    <source>
        <dbReference type="ARBA" id="ARBA00022448"/>
    </source>
</evidence>
<dbReference type="Pfam" id="PF03547">
    <property type="entry name" value="Mem_trans"/>
    <property type="match status" value="1"/>
</dbReference>
<organism evidence="9 10">
    <name type="scientific">Piscirickettsia litoralis</name>
    <dbReference type="NCBI Taxonomy" id="1891921"/>
    <lineage>
        <taxon>Bacteria</taxon>
        <taxon>Pseudomonadati</taxon>
        <taxon>Pseudomonadota</taxon>
        <taxon>Gammaproteobacteria</taxon>
        <taxon>Thiotrichales</taxon>
        <taxon>Piscirickettsiaceae</taxon>
        <taxon>Piscirickettsia</taxon>
    </lineage>
</organism>
<feature type="transmembrane region" description="Helical" evidence="8">
    <location>
        <begin position="49"/>
        <end position="70"/>
    </location>
</feature>
<dbReference type="EMBL" id="MDTU01000001">
    <property type="protein sequence ID" value="ODN42101.1"/>
    <property type="molecule type" value="Genomic_DNA"/>
</dbReference>
<accession>A0ABX2ZZS5</accession>
<comment type="similarity">
    <text evidence="2">Belongs to the auxin efflux carrier (TC 2.A.69) family.</text>
</comment>
<feature type="transmembrane region" description="Helical" evidence="8">
    <location>
        <begin position="212"/>
        <end position="233"/>
    </location>
</feature>
<feature type="transmembrane region" description="Helical" evidence="8">
    <location>
        <begin position="178"/>
        <end position="200"/>
    </location>
</feature>
<dbReference type="InterPro" id="IPR038770">
    <property type="entry name" value="Na+/solute_symporter_sf"/>
</dbReference>
<keyword evidence="10" id="KW-1185">Reference proteome</keyword>
<gene>
    <name evidence="9" type="ORF">BGC07_02980</name>
</gene>
<keyword evidence="7 8" id="KW-0472">Membrane</keyword>
<dbReference type="InterPro" id="IPR004776">
    <property type="entry name" value="Mem_transp_PIN-like"/>
</dbReference>
<evidence type="ECO:0000313" key="10">
    <source>
        <dbReference type="Proteomes" id="UP000094329"/>
    </source>
</evidence>
<evidence type="ECO:0000256" key="2">
    <source>
        <dbReference type="ARBA" id="ARBA00010145"/>
    </source>
</evidence>
<dbReference type="RefSeq" id="WP_069311900.1">
    <property type="nucleotide sequence ID" value="NZ_MDTU01000001.1"/>
</dbReference>
<feature type="transmembrane region" description="Helical" evidence="8">
    <location>
        <begin position="272"/>
        <end position="295"/>
    </location>
</feature>
<feature type="transmembrane region" description="Helical" evidence="8">
    <location>
        <begin position="24"/>
        <end position="43"/>
    </location>
</feature>
<name>A0ABX2ZZS5_9GAMM</name>
<dbReference type="PANTHER" id="PTHR36838:SF3">
    <property type="entry name" value="TRANSPORTER AUXIN EFFLUX CARRIER EC FAMILY"/>
    <property type="match status" value="1"/>
</dbReference>
<proteinExistence type="inferred from homology"/>
<evidence type="ECO:0000256" key="4">
    <source>
        <dbReference type="ARBA" id="ARBA00022475"/>
    </source>
</evidence>
<comment type="subcellular location">
    <subcellularLocation>
        <location evidence="1">Cell membrane</location>
        <topology evidence="1">Multi-pass membrane protein</topology>
    </subcellularLocation>
</comment>
<dbReference type="Gene3D" id="1.20.1530.20">
    <property type="match status" value="1"/>
</dbReference>
<reference evidence="9 10" key="1">
    <citation type="submission" date="2016-08" db="EMBL/GenBank/DDBJ databases">
        <title>Draft genome sequence of Candidatus Piscirickettsia litoralis, from seawater.</title>
        <authorList>
            <person name="Wan X."/>
            <person name="Lee A.J."/>
            <person name="Hou S."/>
            <person name="Donachie S.P."/>
        </authorList>
    </citation>
    <scope>NUCLEOTIDE SEQUENCE [LARGE SCALE GENOMIC DNA]</scope>
    <source>
        <strain evidence="9 10">Y2</strain>
    </source>
</reference>
<evidence type="ECO:0000256" key="8">
    <source>
        <dbReference type="SAM" id="Phobius"/>
    </source>
</evidence>
<feature type="transmembrane region" description="Helical" evidence="8">
    <location>
        <begin position="154"/>
        <end position="172"/>
    </location>
</feature>
<protein>
    <recommendedName>
        <fullName evidence="11">Transporter</fullName>
    </recommendedName>
</protein>
<feature type="transmembrane region" description="Helical" evidence="8">
    <location>
        <begin position="82"/>
        <end position="105"/>
    </location>
</feature>
<evidence type="ECO:0000256" key="5">
    <source>
        <dbReference type="ARBA" id="ARBA00022692"/>
    </source>
</evidence>
<keyword evidence="4" id="KW-1003">Cell membrane</keyword>
<dbReference type="Proteomes" id="UP000094329">
    <property type="component" value="Unassembled WGS sequence"/>
</dbReference>
<evidence type="ECO:0000313" key="9">
    <source>
        <dbReference type="EMBL" id="ODN42101.1"/>
    </source>
</evidence>
<evidence type="ECO:0000256" key="7">
    <source>
        <dbReference type="ARBA" id="ARBA00023136"/>
    </source>
</evidence>
<evidence type="ECO:0008006" key="11">
    <source>
        <dbReference type="Google" id="ProtNLM"/>
    </source>
</evidence>
<evidence type="ECO:0000256" key="6">
    <source>
        <dbReference type="ARBA" id="ARBA00022989"/>
    </source>
</evidence>
<keyword evidence="3" id="KW-0813">Transport</keyword>
<dbReference type="PANTHER" id="PTHR36838">
    <property type="entry name" value="AUXIN EFFLUX CARRIER FAMILY PROTEIN"/>
    <property type="match status" value="1"/>
</dbReference>